<comment type="subunit">
    <text evidence="5">Monomer.</text>
</comment>
<comment type="caution">
    <text evidence="10">The sequence shown here is derived from an EMBL/GenBank/DDBJ whole genome shotgun (WGS) entry which is preliminary data.</text>
</comment>
<evidence type="ECO:0000256" key="3">
    <source>
        <dbReference type="ARBA" id="ARBA00001923"/>
    </source>
</evidence>
<organism evidence="10 11">
    <name type="scientific">Necator americanus</name>
    <name type="common">Human hookworm</name>
    <dbReference type="NCBI Taxonomy" id="51031"/>
    <lineage>
        <taxon>Eukaryota</taxon>
        <taxon>Metazoa</taxon>
        <taxon>Ecdysozoa</taxon>
        <taxon>Nematoda</taxon>
        <taxon>Chromadorea</taxon>
        <taxon>Rhabditida</taxon>
        <taxon>Rhabditina</taxon>
        <taxon>Rhabditomorpha</taxon>
        <taxon>Strongyloidea</taxon>
        <taxon>Ancylostomatidae</taxon>
        <taxon>Bunostominae</taxon>
        <taxon>Necator</taxon>
    </lineage>
</organism>
<dbReference type="CDD" id="cd01650">
    <property type="entry name" value="RT_nLTR_like"/>
    <property type="match status" value="1"/>
</dbReference>
<dbReference type="EC" id="3.2.1.1" evidence="6"/>
<feature type="domain" description="Reverse transcriptase" evidence="9">
    <location>
        <begin position="475"/>
        <end position="722"/>
    </location>
</feature>
<dbReference type="Pfam" id="PF00078">
    <property type="entry name" value="RVT_1"/>
    <property type="match status" value="1"/>
</dbReference>
<keyword evidence="8" id="KW-0732">Signal</keyword>
<dbReference type="SUPFAM" id="SSF51445">
    <property type="entry name" value="(Trans)glycosidases"/>
    <property type="match status" value="1"/>
</dbReference>
<dbReference type="Gene3D" id="3.60.10.10">
    <property type="entry name" value="Endonuclease/exonuclease/phosphatase"/>
    <property type="match status" value="1"/>
</dbReference>
<dbReference type="PRINTS" id="PR00110">
    <property type="entry name" value="ALPHAAMYLASE"/>
</dbReference>
<dbReference type="PANTHER" id="PTHR47027">
    <property type="entry name" value="REVERSE TRANSCRIPTASE DOMAIN-CONTAINING PROTEIN"/>
    <property type="match status" value="1"/>
</dbReference>
<evidence type="ECO:0000256" key="5">
    <source>
        <dbReference type="ARBA" id="ARBA00011245"/>
    </source>
</evidence>
<dbReference type="SMART" id="SM00642">
    <property type="entry name" value="Aamy"/>
    <property type="match status" value="1"/>
</dbReference>
<evidence type="ECO:0000256" key="8">
    <source>
        <dbReference type="SAM" id="SignalP"/>
    </source>
</evidence>
<dbReference type="Gene3D" id="3.20.20.80">
    <property type="entry name" value="Glycosidases"/>
    <property type="match status" value="1"/>
</dbReference>
<evidence type="ECO:0000256" key="7">
    <source>
        <dbReference type="ARBA" id="ARBA00023214"/>
    </source>
</evidence>
<name>A0ABR1E384_NECAM</name>
<sequence>MMAAVYLLPCLVLASAHNYYWYDKPQVLEDRPTMVHLFEWKWTDIAAECENFLQHYGYGAVQISPPNEHIVFVENDDVPWYVRYQPVSYKLISRSGDESEFKDMVNRCNKVGVRIIVDVVMNHMAAVSQKSGINGRKGSAGSFFDATDGIELFPEVDSGDGIPVCAEPGLTRDILVSRTSVRPKTCNQVTGRCKGGGFESDDLMMQAKKIKYDVVGLTETRRRHSLNAVYEAGEELFLGTCDSRGVSGVGVLVNTSMAKNIDSFEQRTTRIGRLWVRRCGSTAALTIFVAYAPTSSYEEEEVDALCMDLEKFYREDHVFYKVIIGDFNAKVGPKRTPEELHIGTHGLQWNDQGERLSESIMTTKTNQMNSQFQKPSSGCGSYQRRAEVLAEAAEAWKTIRYARRDFASRKTRITALRTPKVTTTAPRRGMEKIIFDFYSDRFDSHVHLPLHYLREDGHVIPEVLPSEIRHAIISIRNRAAPSSDKIRPEHLKNLPPVLINTLARLFTRYLSECKSDPNRTEKVLNEGQPCEQAGFRKVLTTTDHIHTASKLIEVSREYKMPLCFTSINLKKVFDSVEAEAVVEALDNQGVSTQYIKVLRELYSNFTTGISPFYKNIIIDVKRGVRQGDTISPKIFTASLENAMRKLEWDDMGVKVDRRQLHHLRFADDIVLITSSVSQAERMLTEFDETCGCIGLQLNLQKTMFMRNGWVSDAPFTLNGTNISECTSYVYLGRELNMMDDLTPELGRRRRAAWGAYKSIEDVVKKTRSTRHLCFGNLGIL</sequence>
<evidence type="ECO:0000259" key="9">
    <source>
        <dbReference type="PROSITE" id="PS50878"/>
    </source>
</evidence>
<dbReference type="InterPro" id="IPR000477">
    <property type="entry name" value="RT_dom"/>
</dbReference>
<reference evidence="10 11" key="1">
    <citation type="submission" date="2023-08" db="EMBL/GenBank/DDBJ databases">
        <title>A Necator americanus chromosomal reference genome.</title>
        <authorList>
            <person name="Ilik V."/>
            <person name="Petrzelkova K.J."/>
            <person name="Pardy F."/>
            <person name="Fuh T."/>
            <person name="Niatou-Singa F.S."/>
            <person name="Gouil Q."/>
            <person name="Baker L."/>
            <person name="Ritchie M.E."/>
            <person name="Jex A.R."/>
            <person name="Gazzola D."/>
            <person name="Li H."/>
            <person name="Toshio Fujiwara R."/>
            <person name="Zhan B."/>
            <person name="Aroian R.V."/>
            <person name="Pafco B."/>
            <person name="Schwarz E.M."/>
        </authorList>
    </citation>
    <scope>NUCLEOTIDE SEQUENCE [LARGE SCALE GENOMIC DNA]</scope>
    <source>
        <strain evidence="10 11">Aroian</strain>
        <tissue evidence="10">Whole animal</tissue>
    </source>
</reference>
<dbReference type="PANTHER" id="PTHR47027:SF20">
    <property type="entry name" value="REVERSE TRANSCRIPTASE-LIKE PROTEIN WITH RNA-DIRECTED DNA POLYMERASE DOMAIN"/>
    <property type="match status" value="1"/>
</dbReference>
<dbReference type="InterPro" id="IPR036691">
    <property type="entry name" value="Endo/exonu/phosph_ase_sf"/>
</dbReference>
<comment type="catalytic activity">
    <reaction evidence="1">
        <text>Endohydrolysis of (1-&gt;4)-alpha-D-glucosidic linkages in polysaccharides containing three or more (1-&gt;4)-alpha-linked D-glucose units.</text>
        <dbReference type="EC" id="3.2.1.1"/>
    </reaction>
</comment>
<dbReference type="InterPro" id="IPR043502">
    <property type="entry name" value="DNA/RNA_pol_sf"/>
</dbReference>
<feature type="chain" id="PRO_5046971101" description="alpha-amylase" evidence="8">
    <location>
        <begin position="17"/>
        <end position="780"/>
    </location>
</feature>
<protein>
    <recommendedName>
        <fullName evidence="6">alpha-amylase</fullName>
        <ecNumber evidence="6">3.2.1.1</ecNumber>
    </recommendedName>
</protein>
<dbReference type="SUPFAM" id="SSF56219">
    <property type="entry name" value="DNase I-like"/>
    <property type="match status" value="1"/>
</dbReference>
<comment type="cofactor">
    <cofactor evidence="2">
        <name>Ca(2+)</name>
        <dbReference type="ChEBI" id="CHEBI:29108"/>
    </cofactor>
</comment>
<gene>
    <name evidence="10" type="primary">Necator_chrV.g19908</name>
    <name evidence="10" type="ORF">RB195_015116</name>
</gene>
<feature type="signal peptide" evidence="8">
    <location>
        <begin position="1"/>
        <end position="16"/>
    </location>
</feature>
<evidence type="ECO:0000256" key="4">
    <source>
        <dbReference type="ARBA" id="ARBA00008061"/>
    </source>
</evidence>
<dbReference type="InterPro" id="IPR043128">
    <property type="entry name" value="Rev_trsase/Diguanyl_cyclase"/>
</dbReference>
<dbReference type="SUPFAM" id="SSF56672">
    <property type="entry name" value="DNA/RNA polymerases"/>
    <property type="match status" value="1"/>
</dbReference>
<keyword evidence="7" id="KW-0868">Chloride</keyword>
<evidence type="ECO:0000313" key="11">
    <source>
        <dbReference type="Proteomes" id="UP001303046"/>
    </source>
</evidence>
<dbReference type="InterPro" id="IPR006047">
    <property type="entry name" value="GH13_cat_dom"/>
</dbReference>
<comment type="similarity">
    <text evidence="4">Belongs to the glycosyl hydrolase 13 family.</text>
</comment>
<dbReference type="InterPro" id="IPR006046">
    <property type="entry name" value="Alpha_amylase"/>
</dbReference>
<dbReference type="Proteomes" id="UP001303046">
    <property type="component" value="Unassembled WGS sequence"/>
</dbReference>
<dbReference type="InterPro" id="IPR017853">
    <property type="entry name" value="GH"/>
</dbReference>
<accession>A0ABR1E384</accession>
<keyword evidence="11" id="KW-1185">Reference proteome</keyword>
<evidence type="ECO:0000256" key="2">
    <source>
        <dbReference type="ARBA" id="ARBA00001913"/>
    </source>
</evidence>
<evidence type="ECO:0000256" key="6">
    <source>
        <dbReference type="ARBA" id="ARBA00012595"/>
    </source>
</evidence>
<evidence type="ECO:0000256" key="1">
    <source>
        <dbReference type="ARBA" id="ARBA00000548"/>
    </source>
</evidence>
<comment type="cofactor">
    <cofactor evidence="3">
        <name>chloride</name>
        <dbReference type="ChEBI" id="CHEBI:17996"/>
    </cofactor>
</comment>
<dbReference type="PROSITE" id="PS50878">
    <property type="entry name" value="RT_POL"/>
    <property type="match status" value="1"/>
</dbReference>
<dbReference type="EMBL" id="JAVFWL010000005">
    <property type="protein sequence ID" value="KAK6757093.1"/>
    <property type="molecule type" value="Genomic_DNA"/>
</dbReference>
<dbReference type="Gene3D" id="3.30.70.270">
    <property type="match status" value="1"/>
</dbReference>
<evidence type="ECO:0000313" key="10">
    <source>
        <dbReference type="EMBL" id="KAK6757093.1"/>
    </source>
</evidence>
<proteinExistence type="inferred from homology"/>